<feature type="binding site" evidence="5">
    <location>
        <position position="161"/>
    </location>
    <ligand>
        <name>Mn(2+)</name>
        <dbReference type="ChEBI" id="CHEBI:29035"/>
        <label>2</label>
    </ligand>
</feature>
<keyword evidence="1 5" id="KW-0479">Metal-binding</keyword>
<comment type="caution">
    <text evidence="9">The sequence shown here is derived from an EMBL/GenBank/DDBJ whole genome shotgun (WGS) entry which is preliminary data.</text>
</comment>
<dbReference type="Proteomes" id="UP000051494">
    <property type="component" value="Unassembled WGS sequence"/>
</dbReference>
<sequence>MNVDPYFQRVEALNWQGRIETEASQRIYQKITILNESVSQVEDLNHALCILGFCTDIGVTRNQGRPGAKDAPNAIRKILGNMPYHPLKSDSKIQIFDIGNIICLEDDLEKAQRRVAEEIKSIHEKNGFSFMLGGGHEIAWAHYQGLQDINRDEDFAIVNFDAHFDMRPQINNEANSGTAFLQIARERQQQNLPFHYYCIGIRQQANTASLYETADVWNVNYLHCDDIYEQPKKLGLYIDAILAKHRKIYLTVCMDVFSASVAPGVSASFPHGLMPWHVLPALDKLAHSQQVVAFDIAEYAPNLDQDHITAKLAALIAANFINIYSR</sequence>
<reference evidence="10" key="3">
    <citation type="submission" date="2021-06" db="EMBL/GenBank/DDBJ databases">
        <title>Genomic Description and Analysis of Intracellular Bacteria, Candidatus Berkiella cookevillensis and Candidatus Berkiella aquae.</title>
        <authorList>
            <person name="Kidane D.T."/>
            <person name="Mehari Y.T."/>
            <person name="Rice F.C."/>
            <person name="Arivett B.A."/>
            <person name="Farone A.L."/>
            <person name="Berk S.G."/>
            <person name="Farone M.B."/>
        </authorList>
    </citation>
    <scope>NUCLEOTIDE SEQUENCE</scope>
    <source>
        <strain evidence="10">CC99</strain>
    </source>
</reference>
<evidence type="ECO:0000313" key="10">
    <source>
        <dbReference type="EMBL" id="MCS5708946.1"/>
    </source>
</evidence>
<dbReference type="GO" id="GO:0019556">
    <property type="term" value="P:L-histidine catabolic process to glutamate and formamide"/>
    <property type="evidence" value="ECO:0007669"/>
    <property type="project" value="UniProtKB-UniRule"/>
</dbReference>
<dbReference type="InterPro" id="IPR006035">
    <property type="entry name" value="Ureohydrolase"/>
</dbReference>
<dbReference type="NCBIfam" id="TIGR01227">
    <property type="entry name" value="hutG"/>
    <property type="match status" value="1"/>
</dbReference>
<feature type="binding site" evidence="5">
    <location>
        <position position="255"/>
    </location>
    <ligand>
        <name>Mn(2+)</name>
        <dbReference type="ChEBI" id="CHEBI:29035"/>
        <label>2</label>
    </ligand>
</feature>
<organism evidence="9">
    <name type="scientific">Candidatus Berkiella cookevillensis</name>
    <dbReference type="NCBI Taxonomy" id="437022"/>
    <lineage>
        <taxon>Bacteria</taxon>
        <taxon>Pseudomonadati</taxon>
        <taxon>Pseudomonadota</taxon>
        <taxon>Gammaproteobacteria</taxon>
        <taxon>Candidatus Berkiellales</taxon>
        <taxon>Candidatus Berkiellaceae</taxon>
        <taxon>Candidatus Berkiella</taxon>
    </lineage>
</organism>
<comment type="pathway">
    <text evidence="5">Amino-acid degradation; L-histidine degradation into L-glutamate; L-glutamate from N-formimidoyl-L-glutamate (hydrolase route): step 1/1.</text>
</comment>
<feature type="binding site" evidence="5">
    <location>
        <position position="253"/>
    </location>
    <ligand>
        <name>Mn(2+)</name>
        <dbReference type="ChEBI" id="CHEBI:29035"/>
        <label>2</label>
    </ligand>
</feature>
<dbReference type="OrthoDB" id="9789727at2"/>
<dbReference type="RefSeq" id="WP_057623988.1">
    <property type="nucleotide sequence ID" value="NZ_LKHV02000001.1"/>
</dbReference>
<dbReference type="InterPro" id="IPR023696">
    <property type="entry name" value="Ureohydrolase_dom_sf"/>
</dbReference>
<feature type="binding site" evidence="5 7">
    <location>
        <position position="161"/>
    </location>
    <ligand>
        <name>Mn(2+)</name>
        <dbReference type="ChEBI" id="CHEBI:29035"/>
        <label>1</label>
    </ligand>
</feature>
<evidence type="ECO:0000256" key="2">
    <source>
        <dbReference type="ARBA" id="ARBA00022801"/>
    </source>
</evidence>
<evidence type="ECO:0000256" key="6">
    <source>
        <dbReference type="NCBIfam" id="TIGR01227"/>
    </source>
</evidence>
<feature type="binding site" evidence="5 7">
    <location>
        <position position="165"/>
    </location>
    <ligand>
        <name>Mn(2+)</name>
        <dbReference type="ChEBI" id="CHEBI:29035"/>
        <label>1</label>
    </ligand>
</feature>
<protein>
    <recommendedName>
        <fullName evidence="5 6">Formimidoylglutamase</fullName>
        <ecNumber evidence="5 6">3.5.3.8</ecNumber>
    </recommendedName>
    <alternativeName>
        <fullName evidence="5">Formiminoglutamase</fullName>
    </alternativeName>
    <alternativeName>
        <fullName evidence="5">Formiminoglutamate hydrolase</fullName>
    </alternativeName>
</protein>
<dbReference type="EC" id="3.5.3.8" evidence="5 6"/>
<reference evidence="10" key="2">
    <citation type="journal article" date="2016" name="Genome Announc.">
        <title>Draft Genome Sequences of Two Novel Amoeba-Resistant Intranuclear Bacteria, 'Candidatus Berkiella cookevillensis' and 'Candidatus Berkiella aquae'.</title>
        <authorList>
            <person name="Mehari Y.T."/>
            <person name="Arivett B.A."/>
            <person name="Farone A.L."/>
            <person name="Gunderson J.H."/>
            <person name="Farone M.B."/>
        </authorList>
    </citation>
    <scope>NUCLEOTIDE SEQUENCE</scope>
    <source>
        <strain evidence="10">CC99</strain>
    </source>
</reference>
<dbReference type="PATRIC" id="fig|1590042.3.peg.878"/>
<dbReference type="GO" id="GO:0033389">
    <property type="term" value="P:putrescine biosynthetic process from arginine, via agmatine"/>
    <property type="evidence" value="ECO:0007669"/>
    <property type="project" value="TreeGrafter"/>
</dbReference>
<dbReference type="UniPathway" id="UPA00379">
    <property type="reaction ID" value="UER00552"/>
</dbReference>
<keyword evidence="11" id="KW-1185">Reference proteome</keyword>
<feature type="binding site" evidence="7">
    <location>
        <position position="163"/>
    </location>
    <ligand>
        <name>Mn(2+)</name>
        <dbReference type="ChEBI" id="CHEBI:29035"/>
        <label>1</label>
    </ligand>
</feature>
<comment type="function">
    <text evidence="5">Catalyzes the conversion of N-formimidoyl-L-glutamate to L-glutamate and formamide.</text>
</comment>
<dbReference type="InterPro" id="IPR005923">
    <property type="entry name" value="HutG"/>
</dbReference>
<accession>A0A0Q9YR29</accession>
<keyword evidence="4 5" id="KW-0464">Manganese</keyword>
<feature type="binding site" evidence="7">
    <location>
        <position position="255"/>
    </location>
    <ligand>
        <name>Mn(2+)</name>
        <dbReference type="ChEBI" id="CHEBI:29035"/>
        <label>1</label>
    </ligand>
</feature>
<dbReference type="CDD" id="cd09988">
    <property type="entry name" value="Formimidoylglutamase"/>
    <property type="match status" value="1"/>
</dbReference>
<dbReference type="GO" id="GO:0050415">
    <property type="term" value="F:formimidoylglutamase activity"/>
    <property type="evidence" value="ECO:0007669"/>
    <property type="project" value="UniProtKB-UniRule"/>
</dbReference>
<comment type="catalytic activity">
    <reaction evidence="5">
        <text>N-formimidoyl-L-glutamate + H2O = formamide + L-glutamate</text>
        <dbReference type="Rhea" id="RHEA:22492"/>
        <dbReference type="ChEBI" id="CHEBI:15377"/>
        <dbReference type="ChEBI" id="CHEBI:16397"/>
        <dbReference type="ChEBI" id="CHEBI:29985"/>
        <dbReference type="ChEBI" id="CHEBI:58928"/>
        <dbReference type="EC" id="3.5.3.8"/>
    </reaction>
</comment>
<evidence type="ECO:0000313" key="9">
    <source>
        <dbReference type="EMBL" id="KRG19332.1"/>
    </source>
</evidence>
<name>A0A0Q9YR29_9GAMM</name>
<reference evidence="9" key="1">
    <citation type="submission" date="2015-09" db="EMBL/GenBank/DDBJ databases">
        <title>Draft Genome Sequences of Two Novel Amoeba-resistant Intranuclear Bacteria, Candidatus Berkiella cookevillensis and Candidatus Berkiella aquae.</title>
        <authorList>
            <person name="Mehari Y.T."/>
            <person name="Arivett B.A."/>
            <person name="Farone A.L."/>
            <person name="Gunderson J.H."/>
            <person name="Farone M.B."/>
        </authorList>
    </citation>
    <scope>NUCLEOTIDE SEQUENCE [LARGE SCALE GENOMIC DNA]</scope>
    <source>
        <strain evidence="9">CC99</strain>
    </source>
</reference>
<dbReference type="Gene3D" id="3.40.800.10">
    <property type="entry name" value="Ureohydrolase domain"/>
    <property type="match status" value="1"/>
</dbReference>
<dbReference type="EMBL" id="LKHV01000003">
    <property type="protein sequence ID" value="KRG19332.1"/>
    <property type="molecule type" value="Genomic_DNA"/>
</dbReference>
<evidence type="ECO:0000256" key="1">
    <source>
        <dbReference type="ARBA" id="ARBA00022723"/>
    </source>
</evidence>
<dbReference type="Pfam" id="PF00491">
    <property type="entry name" value="Arginase"/>
    <property type="match status" value="1"/>
</dbReference>
<evidence type="ECO:0000256" key="8">
    <source>
        <dbReference type="PROSITE-ProRule" id="PRU00742"/>
    </source>
</evidence>
<evidence type="ECO:0000256" key="3">
    <source>
        <dbReference type="ARBA" id="ARBA00022808"/>
    </source>
</evidence>
<dbReference type="SUPFAM" id="SSF52768">
    <property type="entry name" value="Arginase/deacetylase"/>
    <property type="match status" value="1"/>
</dbReference>
<dbReference type="GO" id="GO:0019557">
    <property type="term" value="P:L-histidine catabolic process to glutamate and formate"/>
    <property type="evidence" value="ECO:0007669"/>
    <property type="project" value="UniProtKB-UniPathway"/>
</dbReference>
<comment type="cofactor">
    <cofactor evidence="5 7">
        <name>Mn(2+)</name>
        <dbReference type="ChEBI" id="CHEBI:29035"/>
    </cofactor>
    <text evidence="5 7">Binds 2 manganese ions per subunit.</text>
</comment>
<dbReference type="PIRSF" id="PIRSF036979">
    <property type="entry name" value="Arginase"/>
    <property type="match status" value="1"/>
</dbReference>
<evidence type="ECO:0000313" key="11">
    <source>
        <dbReference type="Proteomes" id="UP000051494"/>
    </source>
</evidence>
<feature type="binding site" evidence="5 7">
    <location>
        <position position="253"/>
    </location>
    <ligand>
        <name>Mn(2+)</name>
        <dbReference type="ChEBI" id="CHEBI:29035"/>
        <label>1</label>
    </ligand>
</feature>
<feature type="binding site" evidence="5">
    <location>
        <position position="163"/>
    </location>
    <ligand>
        <name>Mn(2+)</name>
        <dbReference type="ChEBI" id="CHEBI:29035"/>
        <label>2</label>
    </ligand>
</feature>
<dbReference type="HAMAP" id="MF_00737">
    <property type="entry name" value="Formimidoylglutam"/>
    <property type="match status" value="1"/>
</dbReference>
<proteinExistence type="inferred from homology"/>
<comment type="similarity">
    <text evidence="5 8">Belongs to the arginase family.</text>
</comment>
<dbReference type="EMBL" id="LKHV02000001">
    <property type="protein sequence ID" value="MCS5708946.1"/>
    <property type="molecule type" value="Genomic_DNA"/>
</dbReference>
<evidence type="ECO:0000256" key="5">
    <source>
        <dbReference type="HAMAP-Rule" id="MF_00737"/>
    </source>
</evidence>
<dbReference type="GO" id="GO:0030145">
    <property type="term" value="F:manganese ion binding"/>
    <property type="evidence" value="ECO:0007669"/>
    <property type="project" value="UniProtKB-UniRule"/>
</dbReference>
<evidence type="ECO:0000256" key="4">
    <source>
        <dbReference type="ARBA" id="ARBA00023211"/>
    </source>
</evidence>
<evidence type="ECO:0000256" key="7">
    <source>
        <dbReference type="PIRSR" id="PIRSR036979-1"/>
    </source>
</evidence>
<dbReference type="PANTHER" id="PTHR11358:SF35">
    <property type="entry name" value="FORMIMIDOYLGLUTAMASE"/>
    <property type="match status" value="1"/>
</dbReference>
<gene>
    <name evidence="5 9" type="primary">hutG</name>
    <name evidence="10" type="ORF">CC99x_008535</name>
    <name evidence="9" type="ORF">CC99x_00861</name>
</gene>
<keyword evidence="3 5" id="KW-0369">Histidine metabolism</keyword>
<dbReference type="PANTHER" id="PTHR11358">
    <property type="entry name" value="ARGINASE/AGMATINASE"/>
    <property type="match status" value="1"/>
</dbReference>
<dbReference type="GO" id="GO:0008783">
    <property type="term" value="F:agmatinase activity"/>
    <property type="evidence" value="ECO:0007669"/>
    <property type="project" value="TreeGrafter"/>
</dbReference>
<dbReference type="STRING" id="437022.CC99x_00861"/>
<dbReference type="AlphaFoldDB" id="A0A0Q9YR29"/>
<dbReference type="PROSITE" id="PS51409">
    <property type="entry name" value="ARGINASE_2"/>
    <property type="match status" value="1"/>
</dbReference>
<feature type="binding site" evidence="5 7">
    <location>
        <position position="136"/>
    </location>
    <ligand>
        <name>Mn(2+)</name>
        <dbReference type="ChEBI" id="CHEBI:29035"/>
        <label>1</label>
    </ligand>
</feature>
<keyword evidence="2 5" id="KW-0378">Hydrolase</keyword>